<protein>
    <submittedName>
        <fullName evidence="2">Uncharacterized protein</fullName>
    </submittedName>
</protein>
<keyword evidence="1" id="KW-0472">Membrane</keyword>
<proteinExistence type="predicted"/>
<dbReference type="RefSeq" id="WP_345045544.1">
    <property type="nucleotide sequence ID" value="NZ_BAAAYL010000003.1"/>
</dbReference>
<dbReference type="Proteomes" id="UP001499990">
    <property type="component" value="Unassembled WGS sequence"/>
</dbReference>
<evidence type="ECO:0000313" key="2">
    <source>
        <dbReference type="EMBL" id="GAA3381003.1"/>
    </source>
</evidence>
<evidence type="ECO:0000313" key="3">
    <source>
        <dbReference type="Proteomes" id="UP001499990"/>
    </source>
</evidence>
<organism evidence="2 3">
    <name type="scientific">Streptomyces sannanensis</name>
    <dbReference type="NCBI Taxonomy" id="285536"/>
    <lineage>
        <taxon>Bacteria</taxon>
        <taxon>Bacillati</taxon>
        <taxon>Actinomycetota</taxon>
        <taxon>Actinomycetes</taxon>
        <taxon>Kitasatosporales</taxon>
        <taxon>Streptomycetaceae</taxon>
        <taxon>Streptomyces</taxon>
    </lineage>
</organism>
<reference evidence="3" key="1">
    <citation type="journal article" date="2019" name="Int. J. Syst. Evol. Microbiol.">
        <title>The Global Catalogue of Microorganisms (GCM) 10K type strain sequencing project: providing services to taxonomists for standard genome sequencing and annotation.</title>
        <authorList>
            <consortium name="The Broad Institute Genomics Platform"/>
            <consortium name="The Broad Institute Genome Sequencing Center for Infectious Disease"/>
            <person name="Wu L."/>
            <person name="Ma J."/>
        </authorList>
    </citation>
    <scope>NUCLEOTIDE SEQUENCE [LARGE SCALE GENOMIC DNA]</scope>
    <source>
        <strain evidence="3">JCM 9651</strain>
    </source>
</reference>
<dbReference type="EMBL" id="BAAAYL010000003">
    <property type="protein sequence ID" value="GAA3381003.1"/>
    <property type="molecule type" value="Genomic_DNA"/>
</dbReference>
<keyword evidence="3" id="KW-1185">Reference proteome</keyword>
<evidence type="ECO:0000256" key="1">
    <source>
        <dbReference type="SAM" id="Phobius"/>
    </source>
</evidence>
<keyword evidence="1" id="KW-1133">Transmembrane helix</keyword>
<sequence>MGDVVHGGEEVGLAAGGMGGEAVGHLRAASTPAPGSSDSMRPNRAMLPLMDLMMSMTSAAGTPGLGFFALDWAAFSTSLR</sequence>
<keyword evidence="1" id="KW-0812">Transmembrane</keyword>
<gene>
    <name evidence="2" type="ORF">GCM10020367_70550</name>
</gene>
<comment type="caution">
    <text evidence="2">The sequence shown here is derived from an EMBL/GenBank/DDBJ whole genome shotgun (WGS) entry which is preliminary data.</text>
</comment>
<name>A0ABP6SN61_9ACTN</name>
<accession>A0ABP6SN61</accession>
<feature type="transmembrane region" description="Helical" evidence="1">
    <location>
        <begin position="49"/>
        <end position="70"/>
    </location>
</feature>